<dbReference type="AlphaFoldDB" id="A0A0G1KDK9"/>
<keyword evidence="7" id="KW-0175">Coiled coil</keyword>
<keyword evidence="3" id="KW-0597">Phosphoprotein</keyword>
<dbReference type="EMBL" id="LCJQ01000006">
    <property type="protein sequence ID" value="KKT81668.1"/>
    <property type="molecule type" value="Genomic_DNA"/>
</dbReference>
<dbReference type="SMART" id="SM00388">
    <property type="entry name" value="HisKA"/>
    <property type="match status" value="1"/>
</dbReference>
<dbReference type="Pfam" id="PF02518">
    <property type="entry name" value="HATPase_c"/>
    <property type="match status" value="1"/>
</dbReference>
<evidence type="ECO:0000256" key="6">
    <source>
        <dbReference type="ARBA" id="ARBA00023012"/>
    </source>
</evidence>
<keyword evidence="6" id="KW-0902">Two-component regulatory system</keyword>
<dbReference type="InterPro" id="IPR050736">
    <property type="entry name" value="Sensor_HK_Regulatory"/>
</dbReference>
<evidence type="ECO:0000256" key="7">
    <source>
        <dbReference type="SAM" id="Coils"/>
    </source>
</evidence>
<proteinExistence type="predicted"/>
<dbReference type="SMART" id="SM00387">
    <property type="entry name" value="HATPase_c"/>
    <property type="match status" value="1"/>
</dbReference>
<accession>A0A0G1KDK9</accession>
<dbReference type="Gene3D" id="1.10.287.130">
    <property type="match status" value="1"/>
</dbReference>
<dbReference type="InterPro" id="IPR003594">
    <property type="entry name" value="HATPase_dom"/>
</dbReference>
<evidence type="ECO:0000259" key="8">
    <source>
        <dbReference type="PROSITE" id="PS50109"/>
    </source>
</evidence>
<evidence type="ECO:0000313" key="10">
    <source>
        <dbReference type="Proteomes" id="UP000034595"/>
    </source>
</evidence>
<dbReference type="PANTHER" id="PTHR43711">
    <property type="entry name" value="TWO-COMPONENT HISTIDINE KINASE"/>
    <property type="match status" value="1"/>
</dbReference>
<dbReference type="PROSITE" id="PS50109">
    <property type="entry name" value="HIS_KIN"/>
    <property type="match status" value="1"/>
</dbReference>
<dbReference type="PANTHER" id="PTHR43711:SF26">
    <property type="entry name" value="SENSOR HISTIDINE KINASE RCSC"/>
    <property type="match status" value="1"/>
</dbReference>
<gene>
    <name evidence="9" type="ORF">UW78_C0006G0033</name>
</gene>
<dbReference type="Gene3D" id="3.30.565.10">
    <property type="entry name" value="Histidine kinase-like ATPase, C-terminal domain"/>
    <property type="match status" value="1"/>
</dbReference>
<feature type="coiled-coil region" evidence="7">
    <location>
        <begin position="23"/>
        <end position="50"/>
    </location>
</feature>
<sequence length="308" mass="34702">MYIALFLLIAIFLAFFVYGVYREKNGRQRIEKLLEEITDVNERLRVIEQQKTEFISIASHQLRSPMTLVKGYASMILESTFGTINDDVRKAIETLYASSEKIVDLINELLTVSRLEEGHTALTFTTVNFVQFVQQVLENMKEKVQSAGLQLVFTIEEEARAIMVEIDEKKLGHIISHIFDNAVEFTTPPGEVRVAVAFDDIEKRIRIAISDTGVGMTSEQIKALFERYDLRVSAEGEIIARTDINEYVGDQKQGAFQEPSGRISSGIDIYVAKEIIHAHHGHFMAESDGVNMGTTFIIELPIVGHTVS</sequence>
<name>A0A0G1KDK9_9BACT</name>
<organism evidence="9 10">
    <name type="scientific">Candidatus Azambacteria bacterium GW2011_GWA1_44_9</name>
    <dbReference type="NCBI Taxonomy" id="1618610"/>
    <lineage>
        <taxon>Bacteria</taxon>
        <taxon>Candidatus Azamiibacteriota</taxon>
    </lineage>
</organism>
<dbReference type="InterPro" id="IPR003661">
    <property type="entry name" value="HisK_dim/P_dom"/>
</dbReference>
<dbReference type="InterPro" id="IPR036890">
    <property type="entry name" value="HATPase_C_sf"/>
</dbReference>
<evidence type="ECO:0000256" key="1">
    <source>
        <dbReference type="ARBA" id="ARBA00000085"/>
    </source>
</evidence>
<dbReference type="InterPro" id="IPR036097">
    <property type="entry name" value="HisK_dim/P_sf"/>
</dbReference>
<dbReference type="EC" id="2.7.13.3" evidence="2"/>
<dbReference type="InterPro" id="IPR004358">
    <property type="entry name" value="Sig_transdc_His_kin-like_C"/>
</dbReference>
<evidence type="ECO:0000256" key="2">
    <source>
        <dbReference type="ARBA" id="ARBA00012438"/>
    </source>
</evidence>
<dbReference type="SUPFAM" id="SSF47384">
    <property type="entry name" value="Homodimeric domain of signal transducing histidine kinase"/>
    <property type="match status" value="1"/>
</dbReference>
<comment type="catalytic activity">
    <reaction evidence="1">
        <text>ATP + protein L-histidine = ADP + protein N-phospho-L-histidine.</text>
        <dbReference type="EC" id="2.7.13.3"/>
    </reaction>
</comment>
<reference evidence="9 10" key="1">
    <citation type="journal article" date="2015" name="Nature">
        <title>rRNA introns, odd ribosomes, and small enigmatic genomes across a large radiation of phyla.</title>
        <authorList>
            <person name="Brown C.T."/>
            <person name="Hug L.A."/>
            <person name="Thomas B.C."/>
            <person name="Sharon I."/>
            <person name="Castelle C.J."/>
            <person name="Singh A."/>
            <person name="Wilkins M.J."/>
            <person name="Williams K.H."/>
            <person name="Banfield J.F."/>
        </authorList>
    </citation>
    <scope>NUCLEOTIDE SEQUENCE [LARGE SCALE GENOMIC DNA]</scope>
</reference>
<dbReference type="InterPro" id="IPR005467">
    <property type="entry name" value="His_kinase_dom"/>
</dbReference>
<feature type="domain" description="Histidine kinase" evidence="8">
    <location>
        <begin position="57"/>
        <end position="304"/>
    </location>
</feature>
<evidence type="ECO:0000313" key="9">
    <source>
        <dbReference type="EMBL" id="KKT81668.1"/>
    </source>
</evidence>
<dbReference type="Pfam" id="PF00512">
    <property type="entry name" value="HisKA"/>
    <property type="match status" value="1"/>
</dbReference>
<dbReference type="CDD" id="cd00082">
    <property type="entry name" value="HisKA"/>
    <property type="match status" value="1"/>
</dbReference>
<evidence type="ECO:0000256" key="3">
    <source>
        <dbReference type="ARBA" id="ARBA00022553"/>
    </source>
</evidence>
<evidence type="ECO:0000256" key="5">
    <source>
        <dbReference type="ARBA" id="ARBA00022777"/>
    </source>
</evidence>
<dbReference type="SUPFAM" id="SSF55874">
    <property type="entry name" value="ATPase domain of HSP90 chaperone/DNA topoisomerase II/histidine kinase"/>
    <property type="match status" value="1"/>
</dbReference>
<dbReference type="Proteomes" id="UP000034595">
    <property type="component" value="Unassembled WGS sequence"/>
</dbReference>
<dbReference type="PRINTS" id="PR00344">
    <property type="entry name" value="BCTRLSENSOR"/>
</dbReference>
<keyword evidence="5 9" id="KW-0418">Kinase</keyword>
<comment type="caution">
    <text evidence="9">The sequence shown here is derived from an EMBL/GenBank/DDBJ whole genome shotgun (WGS) entry which is preliminary data.</text>
</comment>
<protein>
    <recommendedName>
        <fullName evidence="2">histidine kinase</fullName>
        <ecNumber evidence="2">2.7.13.3</ecNumber>
    </recommendedName>
</protein>
<dbReference type="GO" id="GO:0000155">
    <property type="term" value="F:phosphorelay sensor kinase activity"/>
    <property type="evidence" value="ECO:0007669"/>
    <property type="project" value="InterPro"/>
</dbReference>
<evidence type="ECO:0000256" key="4">
    <source>
        <dbReference type="ARBA" id="ARBA00022679"/>
    </source>
</evidence>
<keyword evidence="4" id="KW-0808">Transferase</keyword>